<name>A0ABW2TCD0_9ACTN</name>
<organism evidence="1 2">
    <name type="scientific">Streptosporangium amethystogenes subsp. fukuiense</name>
    <dbReference type="NCBI Taxonomy" id="698418"/>
    <lineage>
        <taxon>Bacteria</taxon>
        <taxon>Bacillati</taxon>
        <taxon>Actinomycetota</taxon>
        <taxon>Actinomycetes</taxon>
        <taxon>Streptosporangiales</taxon>
        <taxon>Streptosporangiaceae</taxon>
        <taxon>Streptosporangium</taxon>
    </lineage>
</organism>
<proteinExistence type="predicted"/>
<reference evidence="2" key="1">
    <citation type="journal article" date="2019" name="Int. J. Syst. Evol. Microbiol.">
        <title>The Global Catalogue of Microorganisms (GCM) 10K type strain sequencing project: providing services to taxonomists for standard genome sequencing and annotation.</title>
        <authorList>
            <consortium name="The Broad Institute Genomics Platform"/>
            <consortium name="The Broad Institute Genome Sequencing Center for Infectious Disease"/>
            <person name="Wu L."/>
            <person name="Ma J."/>
        </authorList>
    </citation>
    <scope>NUCLEOTIDE SEQUENCE [LARGE SCALE GENOMIC DNA]</scope>
    <source>
        <strain evidence="2">JCM 10083</strain>
    </source>
</reference>
<dbReference type="RefSeq" id="WP_343977751.1">
    <property type="nucleotide sequence ID" value="NZ_BAAAGK010000156.1"/>
</dbReference>
<evidence type="ECO:0000313" key="1">
    <source>
        <dbReference type="EMBL" id="MFC7605906.1"/>
    </source>
</evidence>
<accession>A0ABW2TCD0</accession>
<evidence type="ECO:0000313" key="2">
    <source>
        <dbReference type="Proteomes" id="UP001596514"/>
    </source>
</evidence>
<dbReference type="Proteomes" id="UP001596514">
    <property type="component" value="Unassembled WGS sequence"/>
</dbReference>
<protein>
    <submittedName>
        <fullName evidence="1">Uncharacterized protein</fullName>
    </submittedName>
</protein>
<gene>
    <name evidence="1" type="ORF">ACFQVD_37980</name>
</gene>
<sequence length="58" mass="5662">MSSAMLVLGVSALPGGFFARAEPSPAGVTGPAVWVIAPITPARPSIAPGGPGTYAEPD</sequence>
<keyword evidence="2" id="KW-1185">Reference proteome</keyword>
<dbReference type="EMBL" id="JBHTEE010000001">
    <property type="protein sequence ID" value="MFC7605906.1"/>
    <property type="molecule type" value="Genomic_DNA"/>
</dbReference>
<comment type="caution">
    <text evidence="1">The sequence shown here is derived from an EMBL/GenBank/DDBJ whole genome shotgun (WGS) entry which is preliminary data.</text>
</comment>